<comment type="cofactor">
    <cofactor evidence="1">
        <name>pyridoxal 5'-phosphate</name>
        <dbReference type="ChEBI" id="CHEBI:597326"/>
    </cofactor>
</comment>
<evidence type="ECO:0000256" key="2">
    <source>
        <dbReference type="ARBA" id="ARBA00022576"/>
    </source>
</evidence>
<comment type="caution">
    <text evidence="7">The sequence shown here is derived from an EMBL/GenBank/DDBJ whole genome shotgun (WGS) entry which is preliminary data.</text>
</comment>
<evidence type="ECO:0000313" key="7">
    <source>
        <dbReference type="EMBL" id="CAE8631587.1"/>
    </source>
</evidence>
<dbReference type="PANTHER" id="PTHR42790">
    <property type="entry name" value="AMINOTRANSFERASE"/>
    <property type="match status" value="1"/>
</dbReference>
<dbReference type="InterPro" id="IPR050859">
    <property type="entry name" value="Class-I_PLP-dep_aminotransf"/>
</dbReference>
<reference evidence="7" key="1">
    <citation type="submission" date="2021-02" db="EMBL/GenBank/DDBJ databases">
        <authorList>
            <person name="Dougan E. K."/>
            <person name="Rhodes N."/>
            <person name="Thang M."/>
            <person name="Chan C."/>
        </authorList>
    </citation>
    <scope>NUCLEOTIDE SEQUENCE</scope>
</reference>
<evidence type="ECO:0000256" key="3">
    <source>
        <dbReference type="ARBA" id="ARBA00022679"/>
    </source>
</evidence>
<organism evidence="7 8">
    <name type="scientific">Polarella glacialis</name>
    <name type="common">Dinoflagellate</name>
    <dbReference type="NCBI Taxonomy" id="89957"/>
    <lineage>
        <taxon>Eukaryota</taxon>
        <taxon>Sar</taxon>
        <taxon>Alveolata</taxon>
        <taxon>Dinophyceae</taxon>
        <taxon>Suessiales</taxon>
        <taxon>Suessiaceae</taxon>
        <taxon>Polarella</taxon>
    </lineage>
</organism>
<accession>A0A813H1P2</accession>
<proteinExistence type="predicted"/>
<name>A0A813H1P2_POLGL</name>
<dbReference type="Pfam" id="PF00155">
    <property type="entry name" value="Aminotran_1_2"/>
    <property type="match status" value="1"/>
</dbReference>
<dbReference type="PANTHER" id="PTHR42790:SF19">
    <property type="entry name" value="KYNURENINE_ALPHA-AMINOADIPATE AMINOTRANSFERASE, MITOCHONDRIAL"/>
    <property type="match status" value="1"/>
</dbReference>
<keyword evidence="2" id="KW-0032">Aminotransferase</keyword>
<dbReference type="InterPro" id="IPR004839">
    <property type="entry name" value="Aminotransferase_I/II_large"/>
</dbReference>
<evidence type="ECO:0000256" key="4">
    <source>
        <dbReference type="ARBA" id="ARBA00022898"/>
    </source>
</evidence>
<feature type="domain" description="Aminotransferase class I/classII large" evidence="6">
    <location>
        <begin position="70"/>
        <end position="442"/>
    </location>
</feature>
<dbReference type="Gene3D" id="3.40.640.10">
    <property type="entry name" value="Type I PLP-dependent aspartate aminotransferase-like (Major domain)"/>
    <property type="match status" value="1"/>
</dbReference>
<evidence type="ECO:0000259" key="6">
    <source>
        <dbReference type="Pfam" id="PF00155"/>
    </source>
</evidence>
<protein>
    <recommendedName>
        <fullName evidence="6">Aminotransferase class I/classII large domain-containing protein</fullName>
    </recommendedName>
</protein>
<keyword evidence="4" id="KW-0663">Pyridoxal phosphate</keyword>
<dbReference type="GO" id="GO:1901605">
    <property type="term" value="P:alpha-amino acid metabolic process"/>
    <property type="evidence" value="ECO:0007669"/>
    <property type="project" value="TreeGrafter"/>
</dbReference>
<evidence type="ECO:0000256" key="1">
    <source>
        <dbReference type="ARBA" id="ARBA00001933"/>
    </source>
</evidence>
<dbReference type="EMBL" id="CAJNNW010000827">
    <property type="protein sequence ID" value="CAE8631587.1"/>
    <property type="molecule type" value="Genomic_DNA"/>
</dbReference>
<dbReference type="SUPFAM" id="SSF53383">
    <property type="entry name" value="PLP-dependent transferases"/>
    <property type="match status" value="1"/>
</dbReference>
<dbReference type="InterPro" id="IPR015424">
    <property type="entry name" value="PyrdxlP-dep_Trfase"/>
</dbReference>
<sequence>MTAAVSDYHSWFSRRALSMPPNPFGQLVPLMRDPEMKVLCQGVPPDSCFPLLSMTCKLHDGSEVVLSEADTRLAQRYPPFACGPLREWLLRHVQQLHSPPLAEWDITIAAGSMSSVDLVCAMLVDPGDVVLIEEYSFLAGIDALRSYGAQLHPLPVDAEGLRPDALERACTELAQRGLRPKMLYTVPVGQNPTGTSMTSQRYAQIYDIACRFNILIVEDDAYFYQQHVQRGAGCSDSSTSAAGSPATSREEMPLPGMSLGPSFLSLDSDGRVLRLDSFSKTLAPGFRLGWATGAKPLIDRYNMLAYASSQNGCSLSMMLLGKMLEAWGDAGFEAHLRKLQSALRSRCDALVAAAEAHLGPAALGPGAAASWQRPQAGMFLWCRLANRQKTTEELVALMRQHGVAVMPGEFCSAAGSEDGKQCPYLRLSFVASEGEYPEAMRRLGGLMQSLGGET</sequence>
<feature type="compositionally biased region" description="Low complexity" evidence="5">
    <location>
        <begin position="232"/>
        <end position="247"/>
    </location>
</feature>
<dbReference type="GO" id="GO:0008483">
    <property type="term" value="F:transaminase activity"/>
    <property type="evidence" value="ECO:0007669"/>
    <property type="project" value="UniProtKB-KW"/>
</dbReference>
<dbReference type="InterPro" id="IPR015421">
    <property type="entry name" value="PyrdxlP-dep_Trfase_major"/>
</dbReference>
<dbReference type="GO" id="GO:0030170">
    <property type="term" value="F:pyridoxal phosphate binding"/>
    <property type="evidence" value="ECO:0007669"/>
    <property type="project" value="InterPro"/>
</dbReference>
<gene>
    <name evidence="7" type="ORF">PGLA2088_LOCUS1101</name>
</gene>
<dbReference type="AlphaFoldDB" id="A0A813H1P2"/>
<evidence type="ECO:0000313" key="8">
    <source>
        <dbReference type="Proteomes" id="UP000626109"/>
    </source>
</evidence>
<evidence type="ECO:0000256" key="5">
    <source>
        <dbReference type="SAM" id="MobiDB-lite"/>
    </source>
</evidence>
<dbReference type="Proteomes" id="UP000626109">
    <property type="component" value="Unassembled WGS sequence"/>
</dbReference>
<keyword evidence="3" id="KW-0808">Transferase</keyword>
<dbReference type="CDD" id="cd00609">
    <property type="entry name" value="AAT_like"/>
    <property type="match status" value="1"/>
</dbReference>
<feature type="region of interest" description="Disordered" evidence="5">
    <location>
        <begin position="232"/>
        <end position="254"/>
    </location>
</feature>